<dbReference type="UniPathway" id="UPA00378"/>
<keyword evidence="3 7" id="KW-0812">Transmembrane</keyword>
<dbReference type="AlphaFoldDB" id="G8YVD6"/>
<comment type="similarity">
    <text evidence="2 7">Belongs to the DPM3 family.</text>
</comment>
<dbReference type="InParanoid" id="G8YVD6"/>
<gene>
    <name evidence="8" type="primary">Piso0_000413</name>
    <name evidence="8" type="ORF">GNLVRS01_PISO0A08800g</name>
    <name evidence="9" type="ORF">GNLVRS01_PISO0B08867g</name>
</gene>
<dbReference type="Pfam" id="PF08285">
    <property type="entry name" value="DPM3"/>
    <property type="match status" value="1"/>
</dbReference>
<dbReference type="EMBL" id="FO082059">
    <property type="protein sequence ID" value="CCE72819.1"/>
    <property type="molecule type" value="Genomic_DNA"/>
</dbReference>
<evidence type="ECO:0000256" key="6">
    <source>
        <dbReference type="ARBA" id="ARBA00023136"/>
    </source>
</evidence>
<dbReference type="HOGENOM" id="CLU_150782_1_1_1"/>
<comment type="subunit">
    <text evidence="7">Component of the dolichol-phosphate mannose (DPM) synthase complex.</text>
</comment>
<reference evidence="8" key="1">
    <citation type="submission" date="2011-10" db="EMBL/GenBank/DDBJ databases">
        <authorList>
            <person name="Genoscope - CEA"/>
        </authorList>
    </citation>
    <scope>NUCLEOTIDE SEQUENCE</scope>
    <source>
        <strain evidence="8">CBS 7064</strain>
    </source>
</reference>
<protein>
    <recommendedName>
        <fullName evidence="7">Dolichol-phosphate mannosyltransferase subunit 3</fullName>
    </recommendedName>
</protein>
<feature type="transmembrane region" description="Helical" evidence="7">
    <location>
        <begin position="7"/>
        <end position="28"/>
    </location>
</feature>
<evidence type="ECO:0000256" key="1">
    <source>
        <dbReference type="ARBA" id="ARBA00004477"/>
    </source>
</evidence>
<accession>G8YVD6</accession>
<dbReference type="GO" id="GO:0033185">
    <property type="term" value="C:dolichol-phosphate-mannose synthase complex"/>
    <property type="evidence" value="ECO:0007669"/>
    <property type="project" value="TreeGrafter"/>
</dbReference>
<reference evidence="10" key="2">
    <citation type="journal article" date="2012" name="G3 (Bethesda)">
        <title>Pichia sorbitophila, an interspecies yeast hybrid reveals early steps of genome resolution following polyploidization.</title>
        <authorList>
            <person name="Leh Louis V."/>
            <person name="Despons L."/>
            <person name="Friedrich A."/>
            <person name="Martin T."/>
            <person name="Durrens P."/>
            <person name="Casaregola S."/>
            <person name="Neuveglise C."/>
            <person name="Fairhead C."/>
            <person name="Marck C."/>
            <person name="Cruz J.A."/>
            <person name="Straub M.L."/>
            <person name="Kugler V."/>
            <person name="Sacerdot C."/>
            <person name="Uzunov Z."/>
            <person name="Thierry A."/>
            <person name="Weiss S."/>
            <person name="Bleykasten C."/>
            <person name="De Montigny J."/>
            <person name="Jacques N."/>
            <person name="Jung P."/>
            <person name="Lemaire M."/>
            <person name="Mallet S."/>
            <person name="Morel G."/>
            <person name="Richard G.F."/>
            <person name="Sarkar A."/>
            <person name="Savel G."/>
            <person name="Schacherer J."/>
            <person name="Seret M.L."/>
            <person name="Talla E."/>
            <person name="Samson G."/>
            <person name="Jubin C."/>
            <person name="Poulain J."/>
            <person name="Vacherie B."/>
            <person name="Barbe V."/>
            <person name="Pelletier E."/>
            <person name="Sherman D.J."/>
            <person name="Westhof E."/>
            <person name="Weissenbach J."/>
            <person name="Baret P.V."/>
            <person name="Wincker P."/>
            <person name="Gaillardin C."/>
            <person name="Dujon B."/>
            <person name="Souciet J.L."/>
        </authorList>
    </citation>
    <scope>NUCLEOTIDE SEQUENCE [LARGE SCALE GENOMIC DNA]</scope>
    <source>
        <strain evidence="10">ATCC MYA-4447 / BCRC 22081 / CBS 7064 / NBRC 10061 / NRRL Y-12695</strain>
    </source>
</reference>
<keyword evidence="10" id="KW-1185">Reference proteome</keyword>
<organism evidence="8 10">
    <name type="scientific">Pichia sorbitophila (strain ATCC MYA-4447 / BCRC 22081 / CBS 7064 / NBRC 10061 / NRRL Y-12695)</name>
    <name type="common">Hybrid yeast</name>
    <dbReference type="NCBI Taxonomy" id="559304"/>
    <lineage>
        <taxon>Eukaryota</taxon>
        <taxon>Fungi</taxon>
        <taxon>Dikarya</taxon>
        <taxon>Ascomycota</taxon>
        <taxon>Saccharomycotina</taxon>
        <taxon>Pichiomycetes</taxon>
        <taxon>Debaryomycetaceae</taxon>
        <taxon>Millerozyma</taxon>
    </lineage>
</organism>
<dbReference type="eggNOG" id="KOG4841">
    <property type="taxonomic scope" value="Eukaryota"/>
</dbReference>
<comment type="function">
    <text evidence="7">Stabilizer subunit of the dolichol-phosphate mannose (DPM) synthase complex; tethers catalytic subunit to the ER.</text>
</comment>
<dbReference type="Proteomes" id="UP000005222">
    <property type="component" value="Chromosome B"/>
</dbReference>
<dbReference type="GO" id="GO:0006506">
    <property type="term" value="P:GPI anchor biosynthetic process"/>
    <property type="evidence" value="ECO:0007669"/>
    <property type="project" value="TreeGrafter"/>
</dbReference>
<evidence type="ECO:0000313" key="9">
    <source>
        <dbReference type="EMBL" id="CCE73380.1"/>
    </source>
</evidence>
<evidence type="ECO:0000256" key="7">
    <source>
        <dbReference type="RuleBase" id="RU365085"/>
    </source>
</evidence>
<keyword evidence="5 7" id="KW-1133">Transmembrane helix</keyword>
<comment type="subcellular location">
    <subcellularLocation>
        <location evidence="1 7">Endoplasmic reticulum membrane</location>
        <topology evidence="1 7">Multi-pass membrane protein</topology>
    </subcellularLocation>
</comment>
<dbReference type="GO" id="GO:0005789">
    <property type="term" value="C:endoplasmic reticulum membrane"/>
    <property type="evidence" value="ECO:0007669"/>
    <property type="project" value="UniProtKB-SubCell"/>
</dbReference>
<name>G8YVD6_PICSO</name>
<dbReference type="InterPro" id="IPR013174">
    <property type="entry name" value="DPM3"/>
</dbReference>
<evidence type="ECO:0000256" key="4">
    <source>
        <dbReference type="ARBA" id="ARBA00022824"/>
    </source>
</evidence>
<keyword evidence="6 7" id="KW-0472">Membrane</keyword>
<dbReference type="STRING" id="559304.G8YVD6"/>
<evidence type="ECO:0000256" key="5">
    <source>
        <dbReference type="ARBA" id="ARBA00022989"/>
    </source>
</evidence>
<dbReference type="PANTHER" id="PTHR16433:SF0">
    <property type="entry name" value="DOLICHOL-PHOSPHATE MANNOSYLTRANSFERASE SUBUNIT 3"/>
    <property type="match status" value="1"/>
</dbReference>
<dbReference type="OrthoDB" id="2014333at2759"/>
<keyword evidence="4 7" id="KW-0256">Endoplasmic reticulum</keyword>
<evidence type="ECO:0000256" key="3">
    <source>
        <dbReference type="ARBA" id="ARBA00022692"/>
    </source>
</evidence>
<comment type="pathway">
    <text evidence="7">Protein modification; protein glycosylation.</text>
</comment>
<proteinExistence type="inferred from homology"/>
<evidence type="ECO:0000313" key="10">
    <source>
        <dbReference type="Proteomes" id="UP000005222"/>
    </source>
</evidence>
<dbReference type="PANTHER" id="PTHR16433">
    <property type="entry name" value="DOLICHOL-PHOSPHATE MANNOSYLTRANSFERASE SUBUNIT 3"/>
    <property type="match status" value="1"/>
</dbReference>
<dbReference type="EMBL" id="FO082058">
    <property type="protein sequence ID" value="CCE73380.1"/>
    <property type="molecule type" value="Genomic_DNA"/>
</dbReference>
<sequence>MTKATETGVGFLAIGAIYFSLYSGVIPASDKFRTEILPYIPWWGLVAFGSYSLGTLGWGVFTFNDKEEKYEELLGQIDEAKKFYKEHSIDLD</sequence>
<dbReference type="OMA" id="DCPEAYT"/>
<feature type="transmembrane region" description="Helical" evidence="7">
    <location>
        <begin position="40"/>
        <end position="61"/>
    </location>
</feature>
<evidence type="ECO:0000256" key="2">
    <source>
        <dbReference type="ARBA" id="ARBA00010430"/>
    </source>
</evidence>
<dbReference type="Proteomes" id="UP000005222">
    <property type="component" value="Chromosome A"/>
</dbReference>
<evidence type="ECO:0000313" key="8">
    <source>
        <dbReference type="EMBL" id="CCE72819.1"/>
    </source>
</evidence>